<sequence length="59" mass="6421">MGVIEIVVALCLQAEPANCRISREKHAGGVTACLVADIVDSVTATPGWYRARYSCRWRG</sequence>
<evidence type="ECO:0000313" key="1">
    <source>
        <dbReference type="EMBL" id="RXF75331.1"/>
    </source>
</evidence>
<organism evidence="1 2">
    <name type="scientific">Hansschlegelia zhihuaiae</name>
    <dbReference type="NCBI Taxonomy" id="405005"/>
    <lineage>
        <taxon>Bacteria</taxon>
        <taxon>Pseudomonadati</taxon>
        <taxon>Pseudomonadota</taxon>
        <taxon>Alphaproteobacteria</taxon>
        <taxon>Hyphomicrobiales</taxon>
        <taxon>Methylopilaceae</taxon>
        <taxon>Hansschlegelia</taxon>
    </lineage>
</organism>
<accession>A0A4Q0MN95</accession>
<dbReference type="EMBL" id="RYFI01000001">
    <property type="protein sequence ID" value="RXF75331.1"/>
    <property type="molecule type" value="Genomic_DNA"/>
</dbReference>
<proteinExistence type="predicted"/>
<dbReference type="Proteomes" id="UP000289708">
    <property type="component" value="Unassembled WGS sequence"/>
</dbReference>
<evidence type="ECO:0000313" key="2">
    <source>
        <dbReference type="Proteomes" id="UP000289708"/>
    </source>
</evidence>
<name>A0A4Q0MN95_9HYPH</name>
<dbReference type="OrthoDB" id="7363897at2"/>
<dbReference type="RefSeq" id="WP_128775510.1">
    <property type="nucleotide sequence ID" value="NZ_RYFI01000001.1"/>
</dbReference>
<reference evidence="1 2" key="1">
    <citation type="submission" date="2018-12" db="EMBL/GenBank/DDBJ databases">
        <title>bacterium Hansschlegelia zhihuaiae S113.</title>
        <authorList>
            <person name="He J."/>
        </authorList>
    </citation>
    <scope>NUCLEOTIDE SEQUENCE [LARGE SCALE GENOMIC DNA]</scope>
    <source>
        <strain evidence="1 2">S 113</strain>
    </source>
</reference>
<protein>
    <submittedName>
        <fullName evidence="1">Uncharacterized protein</fullName>
    </submittedName>
</protein>
<keyword evidence="2" id="KW-1185">Reference proteome</keyword>
<comment type="caution">
    <text evidence="1">The sequence shown here is derived from an EMBL/GenBank/DDBJ whole genome shotgun (WGS) entry which is preliminary data.</text>
</comment>
<gene>
    <name evidence="1" type="ORF">EK403_00230</name>
</gene>
<dbReference type="AlphaFoldDB" id="A0A4Q0MN95"/>